<sequence length="273" mass="32234">MQHTPIVHRRMEFKLDEFELNWNGGDAYRSQALNAISMTFPVGERWLIDTVRRAIDTLPEDKQPYWREYARGFIAQESTHSAIHRKYNARLEQLGLDNWWERRISKRAEWGATGTPLNQLASSVAYEHMTAVLSGATLRNQQWLAGADPELARLWNWHSSEEMEHKHFIHELYLAIGGGKTRRVLWYLWALAIFMYESHAQAFYNLYRSGALRRWKTLGEALRFNFGWRGYVWSCTWGLVSFVNPWYKFRRDVTDKLAQQWLQDNPPAARPQA</sequence>
<dbReference type="PANTHER" id="PTHR39456">
    <property type="entry name" value="METAL-DEPENDENT HYDROLASE"/>
    <property type="match status" value="1"/>
</dbReference>
<reference evidence="1 2" key="1">
    <citation type="submission" date="2019-11" db="EMBL/GenBank/DDBJ databases">
        <title>Novel species isolated from a subtropical stream in China.</title>
        <authorList>
            <person name="Lu H."/>
        </authorList>
    </citation>
    <scope>NUCLEOTIDE SEQUENCE [LARGE SCALE GENOMIC DNA]</scope>
    <source>
        <strain evidence="1 2">FT92W</strain>
    </source>
</reference>
<gene>
    <name evidence="1" type="ORF">GJ700_30050</name>
</gene>
<organism evidence="1 2">
    <name type="scientific">Pseudoduganella rivuli</name>
    <dbReference type="NCBI Taxonomy" id="2666085"/>
    <lineage>
        <taxon>Bacteria</taxon>
        <taxon>Pseudomonadati</taxon>
        <taxon>Pseudomonadota</taxon>
        <taxon>Betaproteobacteria</taxon>
        <taxon>Burkholderiales</taxon>
        <taxon>Oxalobacteraceae</taxon>
        <taxon>Telluria group</taxon>
        <taxon>Pseudoduganella</taxon>
    </lineage>
</organism>
<dbReference type="InterPro" id="IPR009078">
    <property type="entry name" value="Ferritin-like_SF"/>
</dbReference>
<evidence type="ECO:0000313" key="2">
    <source>
        <dbReference type="Proteomes" id="UP000446768"/>
    </source>
</evidence>
<dbReference type="AlphaFoldDB" id="A0A7X2IU48"/>
<keyword evidence="2" id="KW-1185">Reference proteome</keyword>
<protein>
    <submittedName>
        <fullName evidence="1">Metal-dependent hydrolase</fullName>
    </submittedName>
</protein>
<dbReference type="GO" id="GO:0016787">
    <property type="term" value="F:hydrolase activity"/>
    <property type="evidence" value="ECO:0007669"/>
    <property type="project" value="UniProtKB-KW"/>
</dbReference>
<dbReference type="SUPFAM" id="SSF47240">
    <property type="entry name" value="Ferritin-like"/>
    <property type="match status" value="1"/>
</dbReference>
<comment type="caution">
    <text evidence="1">The sequence shown here is derived from an EMBL/GenBank/DDBJ whole genome shotgun (WGS) entry which is preliminary data.</text>
</comment>
<keyword evidence="1" id="KW-0378">Hydrolase</keyword>
<dbReference type="PANTHER" id="PTHR39456:SF1">
    <property type="entry name" value="METAL-DEPENDENT HYDROLASE"/>
    <property type="match status" value="1"/>
</dbReference>
<dbReference type="EMBL" id="WKJJ01000025">
    <property type="protein sequence ID" value="MRV75964.1"/>
    <property type="molecule type" value="Genomic_DNA"/>
</dbReference>
<evidence type="ECO:0000313" key="1">
    <source>
        <dbReference type="EMBL" id="MRV75964.1"/>
    </source>
</evidence>
<dbReference type="Pfam" id="PF10118">
    <property type="entry name" value="Metal_hydrol"/>
    <property type="match status" value="1"/>
</dbReference>
<dbReference type="RefSeq" id="WP_154380998.1">
    <property type="nucleotide sequence ID" value="NZ_WKJJ01000025.1"/>
</dbReference>
<dbReference type="InterPro" id="IPR016516">
    <property type="entry name" value="UCP07580"/>
</dbReference>
<proteinExistence type="predicted"/>
<name>A0A7X2IU48_9BURK</name>
<accession>A0A7X2IU48</accession>
<dbReference type="Proteomes" id="UP000446768">
    <property type="component" value="Unassembled WGS sequence"/>
</dbReference>